<sequence length="169" mass="18908">MYRDYLVSLGSNVGKREDHLTQAVKHLSHMPGTRVREVSSVYETNPMELLDQPQFLNAVVRLESSANPYAMLQSLLEIEQAMGRVRTVRYGPRVIDLDILLCGETVIVDPPELMIPHEHLVKRAFVLVPLEELVPEAVHPLTGQTIHALCSTVDGRDGVRRACALGFWG</sequence>
<keyword evidence="6 11" id="KW-0418">Kinase</keyword>
<dbReference type="GO" id="GO:0003848">
    <property type="term" value="F:2-amino-4-hydroxy-6-hydroxymethyldihydropteridine diphosphokinase activity"/>
    <property type="evidence" value="ECO:0007669"/>
    <property type="project" value="UniProtKB-EC"/>
</dbReference>
<keyword evidence="13" id="KW-1185">Reference proteome</keyword>
<organism evidence="10 12">
    <name type="scientific">Ferroacidibacillus organovorans</name>
    <dbReference type="NCBI Taxonomy" id="1765683"/>
    <lineage>
        <taxon>Bacteria</taxon>
        <taxon>Bacillati</taxon>
        <taxon>Bacillota</taxon>
        <taxon>Bacilli</taxon>
        <taxon>Bacillales</taxon>
        <taxon>Alicyclobacillaceae</taxon>
        <taxon>Ferroacidibacillus</taxon>
    </lineage>
</organism>
<evidence type="ECO:0000259" key="9">
    <source>
        <dbReference type="PROSITE" id="PS00794"/>
    </source>
</evidence>
<dbReference type="PANTHER" id="PTHR43071">
    <property type="entry name" value="2-AMINO-4-HYDROXY-6-HYDROXYMETHYLDIHYDROPTERIDINE PYROPHOSPHOKINASE"/>
    <property type="match status" value="1"/>
</dbReference>
<dbReference type="GO" id="GO:0046656">
    <property type="term" value="P:folic acid biosynthetic process"/>
    <property type="evidence" value="ECO:0007669"/>
    <property type="project" value="UniProtKB-KW"/>
</dbReference>
<evidence type="ECO:0000256" key="3">
    <source>
        <dbReference type="ARBA" id="ARBA00013253"/>
    </source>
</evidence>
<evidence type="ECO:0000256" key="7">
    <source>
        <dbReference type="ARBA" id="ARBA00022840"/>
    </source>
</evidence>
<reference evidence="11 13" key="2">
    <citation type="submission" date="2017-02" db="EMBL/GenBank/DDBJ databases">
        <title>Draft genome of Acidibacillus ferrooxidans Huett2.</title>
        <authorList>
            <person name="Schopf S."/>
        </authorList>
    </citation>
    <scope>NUCLEOTIDE SEQUENCE [LARGE SCALE GENOMIC DNA]</scope>
    <source>
        <strain evidence="11 13">Huett2</strain>
    </source>
</reference>
<proteinExistence type="predicted"/>
<dbReference type="EC" id="2.7.6.3" evidence="3"/>
<name>A0A162UQF2_9BACL</name>
<evidence type="ECO:0000313" key="11">
    <source>
        <dbReference type="EMBL" id="OPG14989.1"/>
    </source>
</evidence>
<keyword evidence="8" id="KW-0289">Folate biosynthesis</keyword>
<dbReference type="EMBL" id="LSUQ01000005">
    <property type="protein sequence ID" value="OAG94932.1"/>
    <property type="molecule type" value="Genomic_DNA"/>
</dbReference>
<dbReference type="Proteomes" id="UP000190229">
    <property type="component" value="Unassembled WGS sequence"/>
</dbReference>
<evidence type="ECO:0000313" key="12">
    <source>
        <dbReference type="Proteomes" id="UP000077421"/>
    </source>
</evidence>
<comment type="catalytic activity">
    <reaction evidence="1">
        <text>6-hydroxymethyl-7,8-dihydropterin + ATP = (7,8-dihydropterin-6-yl)methyl diphosphate + AMP + H(+)</text>
        <dbReference type="Rhea" id="RHEA:11412"/>
        <dbReference type="ChEBI" id="CHEBI:15378"/>
        <dbReference type="ChEBI" id="CHEBI:30616"/>
        <dbReference type="ChEBI" id="CHEBI:44841"/>
        <dbReference type="ChEBI" id="CHEBI:72950"/>
        <dbReference type="ChEBI" id="CHEBI:456215"/>
        <dbReference type="EC" id="2.7.6.3"/>
    </reaction>
</comment>
<dbReference type="GO" id="GO:0016301">
    <property type="term" value="F:kinase activity"/>
    <property type="evidence" value="ECO:0007669"/>
    <property type="project" value="UniProtKB-KW"/>
</dbReference>
<dbReference type="InterPro" id="IPR000550">
    <property type="entry name" value="Hppk"/>
</dbReference>
<evidence type="ECO:0000256" key="2">
    <source>
        <dbReference type="ARBA" id="ARBA00005051"/>
    </source>
</evidence>
<feature type="domain" description="7,8-dihydro-6-hydroxymethylpterin-pyrophosphokinase" evidence="9">
    <location>
        <begin position="89"/>
        <end position="100"/>
    </location>
</feature>
<dbReference type="EMBL" id="MWPS01000046">
    <property type="protein sequence ID" value="OPG14989.1"/>
    <property type="molecule type" value="Genomic_DNA"/>
</dbReference>
<evidence type="ECO:0000256" key="6">
    <source>
        <dbReference type="ARBA" id="ARBA00022777"/>
    </source>
</evidence>
<comment type="pathway">
    <text evidence="2">Cofactor biosynthesis; tetrahydrofolate biosynthesis; 2-amino-4-hydroxy-6-hydroxymethyl-7,8-dihydropteridine diphosphate from 7,8-dihydroneopterin triphosphate: step 4/4.</text>
</comment>
<dbReference type="Pfam" id="PF01288">
    <property type="entry name" value="HPPK"/>
    <property type="match status" value="1"/>
</dbReference>
<dbReference type="PANTHER" id="PTHR43071:SF1">
    <property type="entry name" value="2-AMINO-4-HYDROXY-6-HYDROXYMETHYLDIHYDROPTERIDINE PYROPHOSPHOKINASE"/>
    <property type="match status" value="1"/>
</dbReference>
<dbReference type="PROSITE" id="PS00794">
    <property type="entry name" value="HPPK"/>
    <property type="match status" value="1"/>
</dbReference>
<dbReference type="GO" id="GO:0005524">
    <property type="term" value="F:ATP binding"/>
    <property type="evidence" value="ECO:0007669"/>
    <property type="project" value="UniProtKB-KW"/>
</dbReference>
<protein>
    <recommendedName>
        <fullName evidence="3">2-amino-4-hydroxy-6-hydroxymethyldihydropteridine diphosphokinase</fullName>
        <ecNumber evidence="3">2.7.6.3</ecNumber>
    </recommendedName>
</protein>
<dbReference type="OrthoDB" id="9808041at2"/>
<dbReference type="STRING" id="1765683.B2M26_14225"/>
<gene>
    <name evidence="10" type="ORF">AYW79_02780</name>
    <name evidence="11" type="ORF">B2M26_14225</name>
</gene>
<accession>A0A162UQF2</accession>
<comment type="caution">
    <text evidence="10">The sequence shown here is derived from an EMBL/GenBank/DDBJ whole genome shotgun (WGS) entry which is preliminary data.</text>
</comment>
<keyword evidence="7" id="KW-0067">ATP-binding</keyword>
<evidence type="ECO:0000256" key="5">
    <source>
        <dbReference type="ARBA" id="ARBA00022741"/>
    </source>
</evidence>
<dbReference type="CDD" id="cd00483">
    <property type="entry name" value="HPPK"/>
    <property type="match status" value="1"/>
</dbReference>
<dbReference type="Proteomes" id="UP000077421">
    <property type="component" value="Unassembled WGS sequence"/>
</dbReference>
<dbReference type="UniPathway" id="UPA00077">
    <property type="reaction ID" value="UER00155"/>
</dbReference>
<dbReference type="AlphaFoldDB" id="A0A162UQF2"/>
<evidence type="ECO:0000256" key="4">
    <source>
        <dbReference type="ARBA" id="ARBA00022679"/>
    </source>
</evidence>
<keyword evidence="4" id="KW-0808">Transferase</keyword>
<evidence type="ECO:0000256" key="1">
    <source>
        <dbReference type="ARBA" id="ARBA00000198"/>
    </source>
</evidence>
<reference evidence="10 12" key="1">
    <citation type="submission" date="2016-02" db="EMBL/GenBank/DDBJ databases">
        <title>Draft genome sequence of Acidibacillus ferrooxidans SLC66.</title>
        <authorList>
            <person name="Oliveira G."/>
            <person name="Nancucheo I."/>
            <person name="Dall'Agnol H."/>
            <person name="Johnson B."/>
            <person name="Oliveira R."/>
            <person name="Nunes G.L."/>
            <person name="Tzotzos G."/>
            <person name="Orellana S.C."/>
            <person name="Salim A.C."/>
            <person name="Araujo F.M."/>
        </authorList>
    </citation>
    <scope>NUCLEOTIDE SEQUENCE [LARGE SCALE GENOMIC DNA]</scope>
    <source>
        <strain evidence="10 12">SLC66</strain>
    </source>
</reference>
<evidence type="ECO:0000256" key="8">
    <source>
        <dbReference type="ARBA" id="ARBA00022909"/>
    </source>
</evidence>
<evidence type="ECO:0000313" key="13">
    <source>
        <dbReference type="Proteomes" id="UP000190229"/>
    </source>
</evidence>
<dbReference type="Gene3D" id="3.30.70.560">
    <property type="entry name" value="7,8-Dihydro-6-hydroxymethylpterin-pyrophosphokinase HPPK"/>
    <property type="match status" value="1"/>
</dbReference>
<keyword evidence="5" id="KW-0547">Nucleotide-binding</keyword>
<dbReference type="GO" id="GO:0046654">
    <property type="term" value="P:tetrahydrofolate biosynthetic process"/>
    <property type="evidence" value="ECO:0007669"/>
    <property type="project" value="UniProtKB-UniPathway"/>
</dbReference>
<dbReference type="SUPFAM" id="SSF55083">
    <property type="entry name" value="6-hydroxymethyl-7,8-dihydropterin pyrophosphokinase, HPPK"/>
    <property type="match status" value="1"/>
</dbReference>
<evidence type="ECO:0000313" key="10">
    <source>
        <dbReference type="EMBL" id="OAG94932.1"/>
    </source>
</evidence>
<dbReference type="InterPro" id="IPR035907">
    <property type="entry name" value="Hppk_sf"/>
</dbReference>
<dbReference type="NCBIfam" id="TIGR01498">
    <property type="entry name" value="folK"/>
    <property type="match status" value="1"/>
</dbReference>
<dbReference type="RefSeq" id="WP_067561288.1">
    <property type="nucleotide sequence ID" value="NZ_LSUQ01000005.1"/>
</dbReference>